<keyword evidence="1" id="KW-0472">Membrane</keyword>
<proteinExistence type="predicted"/>
<accession>A0ABQ5HRM5</accession>
<protein>
    <submittedName>
        <fullName evidence="2">Uncharacterized protein</fullName>
    </submittedName>
</protein>
<keyword evidence="3" id="KW-1185">Reference proteome</keyword>
<keyword evidence="1" id="KW-1133">Transmembrane helix</keyword>
<keyword evidence="1" id="KW-0812">Transmembrane</keyword>
<reference evidence="2" key="1">
    <citation type="journal article" date="2022" name="Int. J. Mol. Sci.">
        <title>Draft Genome of Tanacetum Coccineum: Genomic Comparison of Closely Related Tanacetum-Family Plants.</title>
        <authorList>
            <person name="Yamashiro T."/>
            <person name="Shiraishi A."/>
            <person name="Nakayama K."/>
            <person name="Satake H."/>
        </authorList>
    </citation>
    <scope>NUCLEOTIDE SEQUENCE</scope>
</reference>
<evidence type="ECO:0000256" key="1">
    <source>
        <dbReference type="SAM" id="Phobius"/>
    </source>
</evidence>
<evidence type="ECO:0000313" key="2">
    <source>
        <dbReference type="EMBL" id="GJT89940.1"/>
    </source>
</evidence>
<evidence type="ECO:0000313" key="3">
    <source>
        <dbReference type="Proteomes" id="UP001151760"/>
    </source>
</evidence>
<feature type="transmembrane region" description="Helical" evidence="1">
    <location>
        <begin position="37"/>
        <end position="61"/>
    </location>
</feature>
<name>A0ABQ5HRM5_9ASTR</name>
<dbReference type="Proteomes" id="UP001151760">
    <property type="component" value="Unassembled WGS sequence"/>
</dbReference>
<gene>
    <name evidence="2" type="ORF">Tco_1078785</name>
</gene>
<organism evidence="2 3">
    <name type="scientific">Tanacetum coccineum</name>
    <dbReference type="NCBI Taxonomy" id="301880"/>
    <lineage>
        <taxon>Eukaryota</taxon>
        <taxon>Viridiplantae</taxon>
        <taxon>Streptophyta</taxon>
        <taxon>Embryophyta</taxon>
        <taxon>Tracheophyta</taxon>
        <taxon>Spermatophyta</taxon>
        <taxon>Magnoliopsida</taxon>
        <taxon>eudicotyledons</taxon>
        <taxon>Gunneridae</taxon>
        <taxon>Pentapetalae</taxon>
        <taxon>asterids</taxon>
        <taxon>campanulids</taxon>
        <taxon>Asterales</taxon>
        <taxon>Asteraceae</taxon>
        <taxon>Asteroideae</taxon>
        <taxon>Anthemideae</taxon>
        <taxon>Anthemidinae</taxon>
        <taxon>Tanacetum</taxon>
    </lineage>
</organism>
<sequence>MCSNKCSEILTVLDIAYHAILTVLDIVYHAILTVLDIVYHAILTVLDIVYHATLTVLNIVYHAILTVLDIEINECLLRLYDNLSPRPLEDSNFDVSDAITESFSSSPIPIEDSDSLMEEIDLFLTPDDSMPPGIETDDYDSEGDIIFFE</sequence>
<dbReference type="EMBL" id="BQNB010019875">
    <property type="protein sequence ID" value="GJT89940.1"/>
    <property type="molecule type" value="Genomic_DNA"/>
</dbReference>
<reference evidence="2" key="2">
    <citation type="submission" date="2022-01" db="EMBL/GenBank/DDBJ databases">
        <authorList>
            <person name="Yamashiro T."/>
            <person name="Shiraishi A."/>
            <person name="Satake H."/>
            <person name="Nakayama K."/>
        </authorList>
    </citation>
    <scope>NUCLEOTIDE SEQUENCE</scope>
</reference>
<comment type="caution">
    <text evidence="2">The sequence shown here is derived from an EMBL/GenBank/DDBJ whole genome shotgun (WGS) entry which is preliminary data.</text>
</comment>